<dbReference type="RefSeq" id="WP_111377824.1">
    <property type="nucleotide sequence ID" value="NZ_CP043612.1"/>
</dbReference>
<dbReference type="Pfam" id="PF00145">
    <property type="entry name" value="DNA_methylase"/>
    <property type="match status" value="1"/>
</dbReference>
<organism evidence="5 6">
    <name type="scientific">Flavobacterium nitrogenifigens</name>
    <dbReference type="NCBI Taxonomy" id="1617283"/>
    <lineage>
        <taxon>Bacteria</taxon>
        <taxon>Pseudomonadati</taxon>
        <taxon>Bacteroidota</taxon>
        <taxon>Flavobacteriia</taxon>
        <taxon>Flavobacteriales</taxon>
        <taxon>Flavobacteriaceae</taxon>
        <taxon>Flavobacterium</taxon>
    </lineage>
</organism>
<dbReference type="InterPro" id="IPR029063">
    <property type="entry name" value="SAM-dependent_MTases_sf"/>
</dbReference>
<evidence type="ECO:0000313" key="6">
    <source>
        <dbReference type="Proteomes" id="UP000319267"/>
    </source>
</evidence>
<proteinExistence type="predicted"/>
<keyword evidence="3" id="KW-0680">Restriction system</keyword>
<dbReference type="Gene3D" id="3.40.50.150">
    <property type="entry name" value="Vaccinia Virus protein VP39"/>
    <property type="match status" value="1"/>
</dbReference>
<evidence type="ECO:0000256" key="4">
    <source>
        <dbReference type="ARBA" id="ARBA00047422"/>
    </source>
</evidence>
<name>A0A521AEZ1_9FLAO</name>
<keyword evidence="2" id="KW-0808">Transferase</keyword>
<gene>
    <name evidence="5" type="ORF">SAMN06265220_10179</name>
</gene>
<dbReference type="GO" id="GO:0003886">
    <property type="term" value="F:DNA (cytosine-5-)-methyltransferase activity"/>
    <property type="evidence" value="ECO:0007669"/>
    <property type="project" value="UniProtKB-EC"/>
</dbReference>
<dbReference type="GO" id="GO:0009307">
    <property type="term" value="P:DNA restriction-modification system"/>
    <property type="evidence" value="ECO:0007669"/>
    <property type="project" value="UniProtKB-KW"/>
</dbReference>
<dbReference type="OrthoDB" id="32195at2"/>
<evidence type="ECO:0000256" key="2">
    <source>
        <dbReference type="ARBA" id="ARBA00022679"/>
    </source>
</evidence>
<evidence type="ECO:0000256" key="3">
    <source>
        <dbReference type="ARBA" id="ARBA00022747"/>
    </source>
</evidence>
<dbReference type="AlphaFoldDB" id="A0A521AEZ1"/>
<dbReference type="Proteomes" id="UP000319267">
    <property type="component" value="Unassembled WGS sequence"/>
</dbReference>
<keyword evidence="1 5" id="KW-0489">Methyltransferase</keyword>
<accession>A0A521AEZ1</accession>
<dbReference type="InterPro" id="IPR001525">
    <property type="entry name" value="C5_MeTfrase"/>
</dbReference>
<evidence type="ECO:0000313" key="5">
    <source>
        <dbReference type="EMBL" id="SMO33367.1"/>
    </source>
</evidence>
<dbReference type="GO" id="GO:0032259">
    <property type="term" value="P:methylation"/>
    <property type="evidence" value="ECO:0007669"/>
    <property type="project" value="UniProtKB-KW"/>
</dbReference>
<protein>
    <submittedName>
        <fullName evidence="5">C-5 cytosine-specific DNA methylase</fullName>
    </submittedName>
</protein>
<dbReference type="EMBL" id="FXTQ01000001">
    <property type="protein sequence ID" value="SMO33367.1"/>
    <property type="molecule type" value="Genomic_DNA"/>
</dbReference>
<reference evidence="5 6" key="1">
    <citation type="submission" date="2017-05" db="EMBL/GenBank/DDBJ databases">
        <authorList>
            <person name="Varghese N."/>
            <person name="Submissions S."/>
        </authorList>
    </citation>
    <scope>NUCLEOTIDE SEQUENCE [LARGE SCALE GENOMIC DNA]</scope>
    <source>
        <strain evidence="5 6">DSM 29982</strain>
    </source>
</reference>
<dbReference type="SUPFAM" id="SSF53335">
    <property type="entry name" value="S-adenosyl-L-methionine-dependent methyltransferases"/>
    <property type="match status" value="1"/>
</dbReference>
<keyword evidence="6" id="KW-1185">Reference proteome</keyword>
<sequence length="80" mass="8958">MTNKHFNVLSLFDGMSCGQLALHKAEITHFNYFASEIDRYAIQVTQSNFPNTQQLGNVYNINAKDLPSINLLLGGRLAKT</sequence>
<comment type="catalytic activity">
    <reaction evidence="4">
        <text>a 2'-deoxycytidine in DNA + S-adenosyl-L-methionine = a 5-methyl-2'-deoxycytidine in DNA + S-adenosyl-L-homocysteine + H(+)</text>
        <dbReference type="Rhea" id="RHEA:13681"/>
        <dbReference type="Rhea" id="RHEA-COMP:11369"/>
        <dbReference type="Rhea" id="RHEA-COMP:11370"/>
        <dbReference type="ChEBI" id="CHEBI:15378"/>
        <dbReference type="ChEBI" id="CHEBI:57856"/>
        <dbReference type="ChEBI" id="CHEBI:59789"/>
        <dbReference type="ChEBI" id="CHEBI:85452"/>
        <dbReference type="ChEBI" id="CHEBI:85454"/>
        <dbReference type="EC" id="2.1.1.37"/>
    </reaction>
</comment>
<evidence type="ECO:0000256" key="1">
    <source>
        <dbReference type="ARBA" id="ARBA00022603"/>
    </source>
</evidence>